<dbReference type="PRINTS" id="PR00081">
    <property type="entry name" value="GDHRDH"/>
</dbReference>
<comment type="caution">
    <text evidence="3">The sequence shown here is derived from an EMBL/GenBank/DDBJ whole genome shotgun (WGS) entry which is preliminary data.</text>
</comment>
<dbReference type="SUPFAM" id="SSF51735">
    <property type="entry name" value="NAD(P)-binding Rossmann-fold domains"/>
    <property type="match status" value="1"/>
</dbReference>
<dbReference type="InterPro" id="IPR002347">
    <property type="entry name" value="SDR_fam"/>
</dbReference>
<dbReference type="GO" id="GO:0016491">
    <property type="term" value="F:oxidoreductase activity"/>
    <property type="evidence" value="ECO:0007669"/>
    <property type="project" value="UniProtKB-KW"/>
</dbReference>
<dbReference type="PANTHER" id="PTHR43943">
    <property type="entry name" value="DEHYDROGENASE/REDUCTASE (SDR FAMILY) MEMBER 4"/>
    <property type="match status" value="1"/>
</dbReference>
<evidence type="ECO:0000313" key="3">
    <source>
        <dbReference type="EMBL" id="KAJ4009475.1"/>
    </source>
</evidence>
<organism evidence="3 4">
    <name type="scientific">Fusarium irregulare</name>
    <dbReference type="NCBI Taxonomy" id="2494466"/>
    <lineage>
        <taxon>Eukaryota</taxon>
        <taxon>Fungi</taxon>
        <taxon>Dikarya</taxon>
        <taxon>Ascomycota</taxon>
        <taxon>Pezizomycotina</taxon>
        <taxon>Sordariomycetes</taxon>
        <taxon>Hypocreomycetidae</taxon>
        <taxon>Hypocreales</taxon>
        <taxon>Nectriaceae</taxon>
        <taxon>Fusarium</taxon>
        <taxon>Fusarium incarnatum-equiseti species complex</taxon>
    </lineage>
</organism>
<evidence type="ECO:0000256" key="1">
    <source>
        <dbReference type="ARBA" id="ARBA00006484"/>
    </source>
</evidence>
<reference evidence="3" key="1">
    <citation type="submission" date="2022-10" db="EMBL/GenBank/DDBJ databases">
        <title>Fusarium specimens isolated from Avocado Roots.</title>
        <authorList>
            <person name="Stajich J."/>
            <person name="Roper C."/>
            <person name="Heimlech-Rivalta G."/>
        </authorList>
    </citation>
    <scope>NUCLEOTIDE SEQUENCE</scope>
    <source>
        <strain evidence="3">CF00143</strain>
    </source>
</reference>
<gene>
    <name evidence="3" type="ORF">NW766_008592</name>
</gene>
<dbReference type="OrthoDB" id="1933717at2759"/>
<dbReference type="InterPro" id="IPR036291">
    <property type="entry name" value="NAD(P)-bd_dom_sf"/>
</dbReference>
<keyword evidence="2" id="KW-0560">Oxidoreductase</keyword>
<comment type="similarity">
    <text evidence="1">Belongs to the short-chain dehydrogenases/reductases (SDR) family.</text>
</comment>
<evidence type="ECO:0000256" key="2">
    <source>
        <dbReference type="ARBA" id="ARBA00023002"/>
    </source>
</evidence>
<evidence type="ECO:0000313" key="4">
    <source>
        <dbReference type="Proteomes" id="UP001152130"/>
    </source>
</evidence>
<protein>
    <submittedName>
        <fullName evidence="3">Uncharacterized protein</fullName>
    </submittedName>
</protein>
<sequence>MSLPTLKLYHKKPYAGIHPSRPALRQTGKTVVVTGGNSGIGYAIARGFVLAGATRVIILGRRPDIVRQAAAKLQGEAMNLDWQTHVEGRVCDIADLTSTENLWNSLQSEGIYVDVLVLSAAAYGATEPILTGGLAKVWGDFESNVRSTLDMTVRFAKQQLADRPKSLVNISTCAAYMWSTMGPERPTYGLTKNASTLLLQQIAKDTNAADLQIVSFHPGGVLTESASALATEAIKRLVFDEENLPGHFAVWAASPEARFLHGRFVWANWDIEELQGGPVREQIDQDEHFLKVGMEGLSEKMGGMIMS</sequence>
<keyword evidence="4" id="KW-1185">Reference proteome</keyword>
<dbReference type="EMBL" id="JAPDHF010000013">
    <property type="protein sequence ID" value="KAJ4009475.1"/>
    <property type="molecule type" value="Genomic_DNA"/>
</dbReference>
<name>A0A9W8PKT5_9HYPO</name>
<dbReference type="AlphaFoldDB" id="A0A9W8PKT5"/>
<dbReference type="Gene3D" id="3.40.50.720">
    <property type="entry name" value="NAD(P)-binding Rossmann-like Domain"/>
    <property type="match status" value="1"/>
</dbReference>
<dbReference type="Proteomes" id="UP001152130">
    <property type="component" value="Unassembled WGS sequence"/>
</dbReference>
<dbReference type="Pfam" id="PF00106">
    <property type="entry name" value="adh_short"/>
    <property type="match status" value="1"/>
</dbReference>
<proteinExistence type="inferred from homology"/>
<dbReference type="PANTHER" id="PTHR43943:SF17">
    <property type="entry name" value="3-PHENYLPROPIONATE-DIHYDRODIOL_CINNAMIC ACID-DIHYDRODIOL DEHYDROGENASE"/>
    <property type="match status" value="1"/>
</dbReference>
<dbReference type="CDD" id="cd05233">
    <property type="entry name" value="SDR_c"/>
    <property type="match status" value="1"/>
</dbReference>
<accession>A0A9W8PKT5</accession>